<proteinExistence type="predicted"/>
<dbReference type="GeneID" id="60322851"/>
<dbReference type="InterPro" id="IPR036410">
    <property type="entry name" value="HSP_DnaJ_Cys-rich_dom_sf"/>
</dbReference>
<gene>
    <name evidence="1" type="primary">43</name>
    <name evidence="1" type="ORF">SEA_KRUEGER_43</name>
</gene>
<dbReference type="SUPFAM" id="SSF57938">
    <property type="entry name" value="DnaJ/Hsp40 cysteine-rich domain"/>
    <property type="match status" value="1"/>
</dbReference>
<organism evidence="1 2">
    <name type="scientific">Mycobacterium phage Krueger</name>
    <dbReference type="NCBI Taxonomy" id="2015820"/>
    <lineage>
        <taxon>Viruses</taxon>
        <taxon>Duplodnaviria</taxon>
        <taxon>Heunggongvirae</taxon>
        <taxon>Uroviricota</taxon>
        <taxon>Caudoviricetes</taxon>
        <taxon>Weiservirinae</taxon>
        <taxon>Unicornvirus</taxon>
        <taxon>Unicornvirus krueger</taxon>
    </lineage>
</organism>
<dbReference type="KEGG" id="vg:60322851"/>
<accession>A0A222ZLA4</accession>
<protein>
    <submittedName>
        <fullName evidence="1">Uncharacterized protein</fullName>
    </submittedName>
</protein>
<reference evidence="1 2" key="1">
    <citation type="submission" date="2017-06" db="EMBL/GenBank/DDBJ databases">
        <authorList>
            <person name="Tobias T."/>
            <person name="Darnell A."/>
            <person name="Downs E."/>
            <person name="Draper R."/>
            <person name="Fishman F."/>
            <person name="Harders C."/>
            <person name="Isola J."/>
            <person name="Keiser K."/>
            <person name="Knight T."/>
            <person name="Lindquist A."/>
            <person name="Mozdren S."/>
            <person name="Obiri-Yeboah D."/>
            <person name="Oostindie M."/>
            <person name="Pearce C."/>
            <person name="Pelyhes D."/>
            <person name="Peterson J."/>
            <person name="Smith S."/>
            <person name="Vroom A."/>
            <person name="Stukey J."/>
            <person name="Best A."/>
            <person name="Garlena R.A."/>
            <person name="Russell D.A."/>
            <person name="Pope W.H."/>
            <person name="Jacobs-Sera D."/>
            <person name="Hendrix R.W."/>
            <person name="Hatfull G.F."/>
        </authorList>
    </citation>
    <scope>NUCLEOTIDE SEQUENCE [LARGE SCALE GENOMIC DNA]</scope>
</reference>
<sequence>MTSTTVTYQGMKFVVESYVDPCPGLGARDRVEWLESCGRCGGSGVYRWVNAMGNCEGSCFGCWGTGKVERSQAAQTLRKAAREDALHREHGDAITEYHANIARENMAREQAAEFAQAWDDAHREQARRAALNNGTVGEVGERLRNLDAEVVVSTSFERPAFTGYGTDYVKLVIFKLADGRVLKAMSTGTGLYGLGRGDKVRVTGTVKGTGEYKGQVQTILQRVKVEVVEKAAE</sequence>
<name>A0A222ZLA4_9CAUD</name>
<evidence type="ECO:0000313" key="1">
    <source>
        <dbReference type="EMBL" id="ASR85544.1"/>
    </source>
</evidence>
<dbReference type="Proteomes" id="UP000226065">
    <property type="component" value="Segment"/>
</dbReference>
<evidence type="ECO:0000313" key="2">
    <source>
        <dbReference type="Proteomes" id="UP000226065"/>
    </source>
</evidence>
<dbReference type="RefSeq" id="YP_009951415.1">
    <property type="nucleotide sequence ID" value="NC_051601.1"/>
</dbReference>
<dbReference type="EMBL" id="MF324914">
    <property type="protein sequence ID" value="ASR85544.1"/>
    <property type="molecule type" value="Genomic_DNA"/>
</dbReference>
<keyword evidence="2" id="KW-1185">Reference proteome</keyword>